<proteinExistence type="inferred from homology"/>
<dbReference type="InterPro" id="IPR018203">
    <property type="entry name" value="GDP_dissociation_inhibitor"/>
</dbReference>
<dbReference type="GO" id="GO:0005634">
    <property type="term" value="C:nucleus"/>
    <property type="evidence" value="ECO:0007669"/>
    <property type="project" value="TreeGrafter"/>
</dbReference>
<keyword evidence="3" id="KW-1185">Reference proteome</keyword>
<dbReference type="Gene3D" id="3.50.50.60">
    <property type="entry name" value="FAD/NAD(P)-binding domain"/>
    <property type="match status" value="2"/>
</dbReference>
<dbReference type="Proteomes" id="UP001430356">
    <property type="component" value="Unassembled WGS sequence"/>
</dbReference>
<sequence>MSDDEGLGDLFGGAEETPTYPLQSLSICRQALAEEGVTYNYFSPLLHLFDNITSTETAAADEARLRQRLVRLAPPPLEVRYRDKRHSLWGHKLWNAAKYLVKRMDQRMIDVRGKAVLELGAGLGVPTLAAYRNGARLCVVTDYPDADLLDIIALNVEANCQPGDVDADVRHELETLARQQLAAGGSGGGGDVEAVPAAQVAAAVRTRCHVEPLLWGKKEHIEAVLQHTTGGAGYDVVLLSDILFNHVCNDDLADTLAAVLAKNPRAAGYCVFSHHRAYKQLHDFEFFDKCVRRGLHYEQLDEQDYPMMFPEDRGPVSVRQPVKCYKITRRYDDAGCGVDASQRFDVVLQGTGMVQALLSAALARNGLKVLHCDGEDHYAAAMSTFDHSGFLAYLSRPPTAHTDAACAPEVFVDRLADAVPDARRRRRYAIDVLPMCYMARGPLLRRLVSSGMSRSLECQHVHRLLLLQHPATTTSTTTATTTTATTTTTAMEVPLTRAGVFGNTAVNLFDKRRMMRFVKDVEASVAEQLHAKTANPADDPTVANTSMAAEAAAAEAAALFASAAQSTPHITLTEVLQRKYNLAGTALDVVSLMGMMDVLPSAPSTAEPPLVRSVDMVRDLLLSTGAFDGRSPYLTTSFGAAEVPQNLCRLSAVWGGTFVLRRSLRGIAVDEEKEQQYAVLSNGQWVPATVIVAPAELVAADSLSFSVQDWYYDVLKEHELGRTPLLLLPSTTTTTTATEQAREVAQGDGDTTSLAQQQQQQQQPEVVRLSRVVLATKSAPLFTLAALQAAGVVEVDAARDYTAAAPIITALVREPQTQAVVWLVQQSFASDHAPAPVEDADAYGDGTGGPCVLHFTADASLLSQAQLRAYVMRFYVADPASEAPWRGYRVREDDVVLAAAFTIDSRDVAQRGVVPLPVEVPSETRWTHSFGWEESTKLRRANEHDRRHLLHETAADDAGGETAAAGPPCSAATRASQLCRASEHFHLVQVPSLLPNVVYDGHYVQVAEAAHARVLAALGRRQDGDAHASAFLAPLPPE</sequence>
<dbReference type="InterPro" id="IPR036188">
    <property type="entry name" value="FAD/NAD-bd_sf"/>
</dbReference>
<dbReference type="FunFam" id="3.40.50.150:FF:000654">
    <property type="entry name" value="Rab geranylgeranyl transferase component A, putative"/>
    <property type="match status" value="1"/>
</dbReference>
<dbReference type="Gene3D" id="3.30.519.10">
    <property type="entry name" value="Guanine Nucleotide Dissociation Inhibitor, domain 2"/>
    <property type="match status" value="1"/>
</dbReference>
<dbReference type="GO" id="GO:0005968">
    <property type="term" value="C:Rab-protein geranylgeranyltransferase complex"/>
    <property type="evidence" value="ECO:0007669"/>
    <property type="project" value="TreeGrafter"/>
</dbReference>
<dbReference type="InterPro" id="IPR029063">
    <property type="entry name" value="SAM-dependent_MTases_sf"/>
</dbReference>
<dbReference type="InterPro" id="IPR019410">
    <property type="entry name" value="Methyltransf_16"/>
</dbReference>
<comment type="caution">
    <text evidence="2">The sequence shown here is derived from an EMBL/GenBank/DDBJ whole genome shotgun (WGS) entry which is preliminary data.</text>
</comment>
<gene>
    <name evidence="2" type="ORF">NESM_000543300</name>
</gene>
<dbReference type="PRINTS" id="PR00891">
    <property type="entry name" value="RABGDIREP"/>
</dbReference>
<dbReference type="Pfam" id="PF00996">
    <property type="entry name" value="GDI"/>
    <property type="match status" value="2"/>
</dbReference>
<evidence type="ECO:0000256" key="1">
    <source>
        <dbReference type="ARBA" id="ARBA00005593"/>
    </source>
</evidence>
<accession>A0AAW0EQS6</accession>
<dbReference type="PANTHER" id="PTHR11787">
    <property type="entry name" value="RAB GDP-DISSOCIATION INHIBITOR"/>
    <property type="match status" value="1"/>
</dbReference>
<protein>
    <submittedName>
        <fullName evidence="2">Methyltransferase/GDP dissociation inhibitor</fullName>
    </submittedName>
</protein>
<dbReference type="SUPFAM" id="SSF53335">
    <property type="entry name" value="S-adenosyl-L-methionine-dependent methyltransferases"/>
    <property type="match status" value="1"/>
</dbReference>
<evidence type="ECO:0000313" key="2">
    <source>
        <dbReference type="EMBL" id="KAK7196089.1"/>
    </source>
</evidence>
<organism evidence="2 3">
    <name type="scientific">Novymonas esmeraldas</name>
    <dbReference type="NCBI Taxonomy" id="1808958"/>
    <lineage>
        <taxon>Eukaryota</taxon>
        <taxon>Discoba</taxon>
        <taxon>Euglenozoa</taxon>
        <taxon>Kinetoplastea</taxon>
        <taxon>Metakinetoplastina</taxon>
        <taxon>Trypanosomatida</taxon>
        <taxon>Trypanosomatidae</taxon>
        <taxon>Novymonas</taxon>
    </lineage>
</organism>
<dbReference type="Gene3D" id="3.40.50.150">
    <property type="entry name" value="Vaccinia Virus protein VP39"/>
    <property type="match status" value="1"/>
</dbReference>
<dbReference type="EMBL" id="JAECZO010000068">
    <property type="protein sequence ID" value="KAK7196089.1"/>
    <property type="molecule type" value="Genomic_DNA"/>
</dbReference>
<comment type="similarity">
    <text evidence="1">Belongs to the Rab GDI family.</text>
</comment>
<name>A0AAW0EQS6_9TRYP</name>
<dbReference type="AlphaFoldDB" id="A0AAW0EQS6"/>
<dbReference type="Pfam" id="PF10294">
    <property type="entry name" value="Methyltransf_16"/>
    <property type="match status" value="1"/>
</dbReference>
<dbReference type="GO" id="GO:0005092">
    <property type="term" value="F:GDP-dissociation inhibitor activity"/>
    <property type="evidence" value="ECO:0007669"/>
    <property type="project" value="InterPro"/>
</dbReference>
<dbReference type="PANTHER" id="PTHR11787:SF4">
    <property type="entry name" value="CHM, RAB ESCORT PROTEIN 1"/>
    <property type="match status" value="1"/>
</dbReference>
<dbReference type="GO" id="GO:0016192">
    <property type="term" value="P:vesicle-mediated transport"/>
    <property type="evidence" value="ECO:0007669"/>
    <property type="project" value="TreeGrafter"/>
</dbReference>
<dbReference type="GO" id="GO:0007264">
    <property type="term" value="P:small GTPase-mediated signal transduction"/>
    <property type="evidence" value="ECO:0007669"/>
    <property type="project" value="InterPro"/>
</dbReference>
<dbReference type="GO" id="GO:0005829">
    <property type="term" value="C:cytosol"/>
    <property type="evidence" value="ECO:0007669"/>
    <property type="project" value="TreeGrafter"/>
</dbReference>
<dbReference type="SUPFAM" id="SSF51905">
    <property type="entry name" value="FAD/NAD(P)-binding domain"/>
    <property type="match status" value="1"/>
</dbReference>
<reference evidence="2 3" key="1">
    <citation type="journal article" date="2021" name="MBio">
        <title>A New Model Trypanosomatid, Novymonas esmeraldas: Genomic Perception of Its 'Candidatus Pandoraea novymonadis' Endosymbiont.</title>
        <authorList>
            <person name="Zakharova A."/>
            <person name="Saura A."/>
            <person name="Butenko A."/>
            <person name="Podesvova L."/>
            <person name="Warmusova S."/>
            <person name="Kostygov A.Y."/>
            <person name="Nenarokova A."/>
            <person name="Lukes J."/>
            <person name="Opperdoes F.R."/>
            <person name="Yurchenko V."/>
        </authorList>
    </citation>
    <scope>NUCLEOTIDE SEQUENCE [LARGE SCALE GENOMIC DNA]</scope>
    <source>
        <strain evidence="2 3">E262AT.01</strain>
    </source>
</reference>
<evidence type="ECO:0000313" key="3">
    <source>
        <dbReference type="Proteomes" id="UP001430356"/>
    </source>
</evidence>